<dbReference type="Pfam" id="PF00164">
    <property type="entry name" value="Ribosom_S12_S23"/>
    <property type="match status" value="1"/>
</dbReference>
<accession>A0A2G9HWY9</accession>
<keyword evidence="2" id="KW-0689">Ribosomal protein</keyword>
<dbReference type="PRINTS" id="PR01034">
    <property type="entry name" value="RIBOSOMALS12"/>
</dbReference>
<evidence type="ECO:0000313" key="4">
    <source>
        <dbReference type="EMBL" id="PIN21850.1"/>
    </source>
</evidence>
<dbReference type="STRING" id="429701.A0A2G9HWY9"/>
<gene>
    <name evidence="4" type="ORF">CDL12_05451</name>
</gene>
<dbReference type="EMBL" id="NKXS01000871">
    <property type="protein sequence ID" value="PIN21850.1"/>
    <property type="molecule type" value="Genomic_DNA"/>
</dbReference>
<dbReference type="SUPFAM" id="SSF50249">
    <property type="entry name" value="Nucleic acid-binding proteins"/>
    <property type="match status" value="1"/>
</dbReference>
<keyword evidence="5" id="KW-1185">Reference proteome</keyword>
<comment type="caution">
    <text evidence="4">The sequence shown here is derived from an EMBL/GenBank/DDBJ whole genome shotgun (WGS) entry which is preliminary data.</text>
</comment>
<dbReference type="GO" id="GO:0006412">
    <property type="term" value="P:translation"/>
    <property type="evidence" value="ECO:0007669"/>
    <property type="project" value="InterPro"/>
</dbReference>
<dbReference type="PROSITE" id="PS00055">
    <property type="entry name" value="RIBOSOMAL_S12"/>
    <property type="match status" value="1"/>
</dbReference>
<dbReference type="Gene3D" id="2.40.50.140">
    <property type="entry name" value="Nucleic acid-binding proteins"/>
    <property type="match status" value="1"/>
</dbReference>
<evidence type="ECO:0000256" key="3">
    <source>
        <dbReference type="ARBA" id="ARBA00023274"/>
    </source>
</evidence>
<protein>
    <submittedName>
        <fullName evidence="4">Uncharacterized protein</fullName>
    </submittedName>
</protein>
<dbReference type="OrthoDB" id="1875922at2759"/>
<dbReference type="PANTHER" id="PTHR11652">
    <property type="entry name" value="30S RIBOSOMAL PROTEIN S12 FAMILY MEMBER"/>
    <property type="match status" value="1"/>
</dbReference>
<keyword evidence="3" id="KW-0687">Ribonucleoprotein</keyword>
<dbReference type="AlphaFoldDB" id="A0A2G9HWY9"/>
<reference evidence="5" key="1">
    <citation type="journal article" date="2018" name="Gigascience">
        <title>Genome assembly of the Pink Ipe (Handroanthus impetiginosus, Bignoniaceae), a highly valued, ecologically keystone Neotropical timber forest tree.</title>
        <authorList>
            <person name="Silva-Junior O.B."/>
            <person name="Grattapaglia D."/>
            <person name="Novaes E."/>
            <person name="Collevatti R.G."/>
        </authorList>
    </citation>
    <scope>NUCLEOTIDE SEQUENCE [LARGE SCALE GENOMIC DNA]</scope>
    <source>
        <strain evidence="5">cv. UFG-1</strain>
    </source>
</reference>
<proteinExistence type="inferred from homology"/>
<name>A0A2G9HWY9_9LAMI</name>
<dbReference type="GO" id="GO:0003735">
    <property type="term" value="F:structural constituent of ribosome"/>
    <property type="evidence" value="ECO:0007669"/>
    <property type="project" value="InterPro"/>
</dbReference>
<dbReference type="InterPro" id="IPR005679">
    <property type="entry name" value="Ribosomal_uS12_bac"/>
</dbReference>
<dbReference type="GO" id="GO:0015935">
    <property type="term" value="C:small ribosomal subunit"/>
    <property type="evidence" value="ECO:0007669"/>
    <property type="project" value="InterPro"/>
</dbReference>
<sequence>MDRTQALDQCCQKDGVCLFVSTRTSKNPNSALRKIAKVQLSNKHDIFTHILGEAHNWQEHSKVLDRGGLEPLLRISCGIPTKDIKVMLAKFKTFIVYPLHGKELTKQGVLDAIKLDLA</sequence>
<dbReference type="InterPro" id="IPR006032">
    <property type="entry name" value="Ribosomal_uS12"/>
</dbReference>
<comment type="similarity">
    <text evidence="1">Belongs to the universal ribosomal protein uS12 family.</text>
</comment>
<evidence type="ECO:0000256" key="1">
    <source>
        <dbReference type="ARBA" id="ARBA00005657"/>
    </source>
</evidence>
<dbReference type="Proteomes" id="UP000231279">
    <property type="component" value="Unassembled WGS sequence"/>
</dbReference>
<organism evidence="4 5">
    <name type="scientific">Handroanthus impetiginosus</name>
    <dbReference type="NCBI Taxonomy" id="429701"/>
    <lineage>
        <taxon>Eukaryota</taxon>
        <taxon>Viridiplantae</taxon>
        <taxon>Streptophyta</taxon>
        <taxon>Embryophyta</taxon>
        <taxon>Tracheophyta</taxon>
        <taxon>Spermatophyta</taxon>
        <taxon>Magnoliopsida</taxon>
        <taxon>eudicotyledons</taxon>
        <taxon>Gunneridae</taxon>
        <taxon>Pentapetalae</taxon>
        <taxon>asterids</taxon>
        <taxon>lamiids</taxon>
        <taxon>Lamiales</taxon>
        <taxon>Bignoniaceae</taxon>
        <taxon>Crescentiina</taxon>
        <taxon>Tabebuia alliance</taxon>
        <taxon>Handroanthus</taxon>
    </lineage>
</organism>
<evidence type="ECO:0000256" key="2">
    <source>
        <dbReference type="ARBA" id="ARBA00022980"/>
    </source>
</evidence>
<evidence type="ECO:0000313" key="5">
    <source>
        <dbReference type="Proteomes" id="UP000231279"/>
    </source>
</evidence>
<dbReference type="InterPro" id="IPR012340">
    <property type="entry name" value="NA-bd_OB-fold"/>
</dbReference>